<dbReference type="EMBL" id="QXXQ01000007">
    <property type="protein sequence ID" value="RID91208.1"/>
    <property type="molecule type" value="Genomic_DNA"/>
</dbReference>
<dbReference type="SMART" id="SM00342">
    <property type="entry name" value="HTH_ARAC"/>
    <property type="match status" value="1"/>
</dbReference>
<feature type="domain" description="HTH araC/xylS-type" evidence="5">
    <location>
        <begin position="213"/>
        <end position="310"/>
    </location>
</feature>
<dbReference type="GO" id="GO:0000976">
    <property type="term" value="F:transcription cis-regulatory region binding"/>
    <property type="evidence" value="ECO:0007669"/>
    <property type="project" value="TreeGrafter"/>
</dbReference>
<dbReference type="PROSITE" id="PS51257">
    <property type="entry name" value="PROKAR_LIPOPROTEIN"/>
    <property type="match status" value="1"/>
</dbReference>
<evidence type="ECO:0000256" key="4">
    <source>
        <dbReference type="SAM" id="MobiDB-lite"/>
    </source>
</evidence>
<feature type="region of interest" description="Disordered" evidence="4">
    <location>
        <begin position="307"/>
        <end position="333"/>
    </location>
</feature>
<evidence type="ECO:0000313" key="6">
    <source>
        <dbReference type="EMBL" id="RID91208.1"/>
    </source>
</evidence>
<sequence length="333" mass="35168">MRAYQGSGIRSQHPCGRGLSGAVFGLLSCHDPRRCLPLPDPIRCRRQLPGAAMTQLPGQIIRQARKARMHSLVSPVPALIEVRRGVKEVIAGGTRLSVPAGGLVLLPEALAMTICNIPDAKGGYEARALPLPRVAIEAAMSRLPALPRPGAARPMALAALPDSAAALMAGFFAPSPFAGLPNDVLNLRLEELALWLALGGAVLPPPAPPRLSDRLRALIAADPAADWTATRAASQMARSPATLRRHLAAEGTSFAVILRDTRLTQALGMLQCTAFPVARIAAEVGYASPQQFAARFRARFGLAPHEIRLPSPEDERHGAEPARNGAMPGVTSS</sequence>
<dbReference type="InterPro" id="IPR009057">
    <property type="entry name" value="Homeodomain-like_sf"/>
</dbReference>
<feature type="compositionally biased region" description="Basic and acidic residues" evidence="4">
    <location>
        <begin position="307"/>
        <end position="320"/>
    </location>
</feature>
<organism evidence="6 7">
    <name type="scientific">Gemmobacter lutimaris</name>
    <dbReference type="NCBI Taxonomy" id="2306023"/>
    <lineage>
        <taxon>Bacteria</taxon>
        <taxon>Pseudomonadati</taxon>
        <taxon>Pseudomonadota</taxon>
        <taxon>Alphaproteobacteria</taxon>
        <taxon>Rhodobacterales</taxon>
        <taxon>Paracoccaceae</taxon>
        <taxon>Gemmobacter</taxon>
    </lineage>
</organism>
<keyword evidence="3" id="KW-0804">Transcription</keyword>
<keyword evidence="1" id="KW-0805">Transcription regulation</keyword>
<dbReference type="PROSITE" id="PS01124">
    <property type="entry name" value="HTH_ARAC_FAMILY_2"/>
    <property type="match status" value="1"/>
</dbReference>
<dbReference type="PANTHER" id="PTHR47894">
    <property type="entry name" value="HTH-TYPE TRANSCRIPTIONAL REGULATOR GADX"/>
    <property type="match status" value="1"/>
</dbReference>
<evidence type="ECO:0000256" key="3">
    <source>
        <dbReference type="ARBA" id="ARBA00023163"/>
    </source>
</evidence>
<evidence type="ECO:0000259" key="5">
    <source>
        <dbReference type="PROSITE" id="PS01124"/>
    </source>
</evidence>
<dbReference type="Proteomes" id="UP000266649">
    <property type="component" value="Unassembled WGS sequence"/>
</dbReference>
<protein>
    <submittedName>
        <fullName evidence="6">AraC family transcriptional regulator</fullName>
    </submittedName>
</protein>
<dbReference type="Gene3D" id="1.10.10.60">
    <property type="entry name" value="Homeodomain-like"/>
    <property type="match status" value="1"/>
</dbReference>
<evidence type="ECO:0000256" key="1">
    <source>
        <dbReference type="ARBA" id="ARBA00023015"/>
    </source>
</evidence>
<accession>A0A398BRY4</accession>
<proteinExistence type="predicted"/>
<evidence type="ECO:0000313" key="7">
    <source>
        <dbReference type="Proteomes" id="UP000266649"/>
    </source>
</evidence>
<dbReference type="GO" id="GO:0003700">
    <property type="term" value="F:DNA-binding transcription factor activity"/>
    <property type="evidence" value="ECO:0007669"/>
    <property type="project" value="InterPro"/>
</dbReference>
<gene>
    <name evidence="6" type="ORF">D2N39_13190</name>
</gene>
<evidence type="ECO:0000256" key="2">
    <source>
        <dbReference type="ARBA" id="ARBA00023125"/>
    </source>
</evidence>
<dbReference type="InterPro" id="IPR018062">
    <property type="entry name" value="HTH_AraC-typ_CS"/>
</dbReference>
<keyword evidence="7" id="KW-1185">Reference proteome</keyword>
<dbReference type="Pfam" id="PF12833">
    <property type="entry name" value="HTH_18"/>
    <property type="match status" value="1"/>
</dbReference>
<dbReference type="SUPFAM" id="SSF46689">
    <property type="entry name" value="Homeodomain-like"/>
    <property type="match status" value="1"/>
</dbReference>
<dbReference type="PANTHER" id="PTHR47894:SF4">
    <property type="entry name" value="HTH-TYPE TRANSCRIPTIONAL REGULATOR GADX"/>
    <property type="match status" value="1"/>
</dbReference>
<name>A0A398BRY4_9RHOB</name>
<dbReference type="InterPro" id="IPR018060">
    <property type="entry name" value="HTH_AraC"/>
</dbReference>
<dbReference type="GO" id="GO:0005829">
    <property type="term" value="C:cytosol"/>
    <property type="evidence" value="ECO:0007669"/>
    <property type="project" value="TreeGrafter"/>
</dbReference>
<keyword evidence="2" id="KW-0238">DNA-binding</keyword>
<reference evidence="6 7" key="1">
    <citation type="submission" date="2018-09" db="EMBL/GenBank/DDBJ databases">
        <title>Gemmobacter lutimaris sp. nov., a marine bacterium isolated from tidal flat.</title>
        <authorList>
            <person name="Lee D.W."/>
            <person name="Yoo Y."/>
            <person name="Kim J.-J."/>
            <person name="Kim B.S."/>
        </authorList>
    </citation>
    <scope>NUCLEOTIDE SEQUENCE [LARGE SCALE GENOMIC DNA]</scope>
    <source>
        <strain evidence="6 7">YJ-T1-11</strain>
    </source>
</reference>
<dbReference type="PROSITE" id="PS00041">
    <property type="entry name" value="HTH_ARAC_FAMILY_1"/>
    <property type="match status" value="1"/>
</dbReference>
<dbReference type="AlphaFoldDB" id="A0A398BRY4"/>
<comment type="caution">
    <text evidence="6">The sequence shown here is derived from an EMBL/GenBank/DDBJ whole genome shotgun (WGS) entry which is preliminary data.</text>
</comment>